<dbReference type="InterPro" id="IPR003718">
    <property type="entry name" value="OsmC/Ohr_fam"/>
</dbReference>
<name>A0A1M6PSD3_HALPU</name>
<dbReference type="SUPFAM" id="SSF82784">
    <property type="entry name" value="OsmC-like"/>
    <property type="match status" value="1"/>
</dbReference>
<dbReference type="InterPro" id="IPR036102">
    <property type="entry name" value="OsmC/Ohrsf"/>
</dbReference>
<keyword evidence="2" id="KW-1185">Reference proteome</keyword>
<dbReference type="Gene3D" id="3.30.300.20">
    <property type="match status" value="1"/>
</dbReference>
<sequence length="168" mass="18034">MAVDLFHIDYLARFYTFTPTSAAGRTSLRSVAANVEIAMPEVTTTSEAGYSAENEVRDFSVTIDATGEDAPDTLETLLAAYGSCYVPALRVGGEQRGAGDLGKIEIDVSGDLNDDDKLDAVAFDIKWEAETDDETAQDAIDRAFELCKVHDAVKESLHADATVETGAF</sequence>
<dbReference type="Proteomes" id="UP000184203">
    <property type="component" value="Unassembled WGS sequence"/>
</dbReference>
<dbReference type="InterPro" id="IPR015946">
    <property type="entry name" value="KH_dom-like_a/b"/>
</dbReference>
<gene>
    <name evidence="1" type="ORF">SAMN05444342_0598</name>
</gene>
<dbReference type="Pfam" id="PF02566">
    <property type="entry name" value="OsmC"/>
    <property type="match status" value="1"/>
</dbReference>
<dbReference type="EMBL" id="FRAN01000001">
    <property type="protein sequence ID" value="SHK10788.1"/>
    <property type="molecule type" value="Genomic_DNA"/>
</dbReference>
<evidence type="ECO:0000313" key="1">
    <source>
        <dbReference type="EMBL" id="SHK10788.1"/>
    </source>
</evidence>
<proteinExistence type="predicted"/>
<dbReference type="AlphaFoldDB" id="A0A1M6PSD3"/>
<protein>
    <submittedName>
        <fullName evidence="1">Uncharacterized OsmC-related protein</fullName>
    </submittedName>
</protein>
<reference evidence="2" key="1">
    <citation type="submission" date="2016-11" db="EMBL/GenBank/DDBJ databases">
        <authorList>
            <person name="Varghese N."/>
            <person name="Submissions S."/>
        </authorList>
    </citation>
    <scope>NUCLEOTIDE SEQUENCE [LARGE SCALE GENOMIC DNA]</scope>
    <source>
        <strain evidence="2">DX253</strain>
    </source>
</reference>
<organism evidence="1 2">
    <name type="scientific">Haladaptatus paucihalophilus DX253</name>
    <dbReference type="NCBI Taxonomy" id="797209"/>
    <lineage>
        <taxon>Archaea</taxon>
        <taxon>Methanobacteriati</taxon>
        <taxon>Methanobacteriota</taxon>
        <taxon>Stenosarchaea group</taxon>
        <taxon>Halobacteria</taxon>
        <taxon>Halobacteriales</taxon>
        <taxon>Haladaptataceae</taxon>
        <taxon>Haladaptatus</taxon>
    </lineage>
</organism>
<accession>A0A1M6PSD3</accession>
<evidence type="ECO:0000313" key="2">
    <source>
        <dbReference type="Proteomes" id="UP000184203"/>
    </source>
</evidence>